<dbReference type="InterPro" id="IPR044716">
    <property type="entry name" value="LEUNIG-like"/>
</dbReference>
<protein>
    <submittedName>
        <fullName evidence="1">Uncharacterized protein</fullName>
    </submittedName>
</protein>
<accession>A0AAE1QT94</accession>
<evidence type="ECO:0000313" key="1">
    <source>
        <dbReference type="EMBL" id="KAK4339178.1"/>
    </source>
</evidence>
<evidence type="ECO:0000313" key="2">
    <source>
        <dbReference type="Proteomes" id="UP001291623"/>
    </source>
</evidence>
<dbReference type="PANTHER" id="PTHR44376:SF8">
    <property type="entry name" value="TRANSCRIPTIONAL COREPRESSOR LEUNIG-LIKE"/>
    <property type="match status" value="1"/>
</dbReference>
<gene>
    <name evidence="1" type="ORF">RND71_040640</name>
</gene>
<reference evidence="1" key="1">
    <citation type="submission" date="2023-12" db="EMBL/GenBank/DDBJ databases">
        <title>Genome assembly of Anisodus tanguticus.</title>
        <authorList>
            <person name="Wang Y.-J."/>
        </authorList>
    </citation>
    <scope>NUCLEOTIDE SEQUENCE</scope>
    <source>
        <strain evidence="1">KB-2021</strain>
        <tissue evidence="1">Leaf</tissue>
    </source>
</reference>
<keyword evidence="2" id="KW-1185">Reference proteome</keyword>
<sequence length="183" mass="21183">MAKRGFHETSEVSARETIANPNLVAINAPEGFLLEWWNMSYQILSSRFPKVAQTMENIVPNINPENSTYVPNLKVLSVRCTVLPKPALIITLDGLKKLEVLNISHCLITEVSPPAPEKILTKLDESILEKESRLRKFITCMSDLCIICQRTRYDEGLMRWYKYEEYLWKEDEPLMVRDLLLLL</sequence>
<proteinExistence type="predicted"/>
<name>A0AAE1QT94_9SOLA</name>
<dbReference type="SUPFAM" id="SSF52047">
    <property type="entry name" value="RNI-like"/>
    <property type="match status" value="1"/>
</dbReference>
<organism evidence="1 2">
    <name type="scientific">Anisodus tanguticus</name>
    <dbReference type="NCBI Taxonomy" id="243964"/>
    <lineage>
        <taxon>Eukaryota</taxon>
        <taxon>Viridiplantae</taxon>
        <taxon>Streptophyta</taxon>
        <taxon>Embryophyta</taxon>
        <taxon>Tracheophyta</taxon>
        <taxon>Spermatophyta</taxon>
        <taxon>Magnoliopsida</taxon>
        <taxon>eudicotyledons</taxon>
        <taxon>Gunneridae</taxon>
        <taxon>Pentapetalae</taxon>
        <taxon>asterids</taxon>
        <taxon>lamiids</taxon>
        <taxon>Solanales</taxon>
        <taxon>Solanaceae</taxon>
        <taxon>Solanoideae</taxon>
        <taxon>Hyoscyameae</taxon>
        <taxon>Anisodus</taxon>
    </lineage>
</organism>
<dbReference type="Proteomes" id="UP001291623">
    <property type="component" value="Unassembled WGS sequence"/>
</dbReference>
<dbReference type="AlphaFoldDB" id="A0AAE1QT94"/>
<dbReference type="GO" id="GO:0003714">
    <property type="term" value="F:transcription corepressor activity"/>
    <property type="evidence" value="ECO:0007669"/>
    <property type="project" value="InterPro"/>
</dbReference>
<comment type="caution">
    <text evidence="1">The sequence shown here is derived from an EMBL/GenBank/DDBJ whole genome shotgun (WGS) entry which is preliminary data.</text>
</comment>
<dbReference type="EMBL" id="JAVYJV010000023">
    <property type="protein sequence ID" value="KAK4339178.1"/>
    <property type="molecule type" value="Genomic_DNA"/>
</dbReference>
<dbReference type="PANTHER" id="PTHR44376">
    <property type="entry name" value="TRANSCRIPTIONAL REGULATOR OF FILAMENTOUS GROWTH FLO8"/>
    <property type="match status" value="1"/>
</dbReference>